<dbReference type="EMBL" id="JBIYXZ010002080">
    <property type="protein sequence ID" value="KAL3050825.1"/>
    <property type="molecule type" value="Genomic_DNA"/>
</dbReference>
<sequence length="55" mass="5825">MTVSEMTWRSSFRCSKFHHVLGSLPIGSTATTGCQSHAVSMTTTTAQPNPASSPL</sequence>
<reference evidence="1 3" key="1">
    <citation type="journal article" date="2022" name="G3 (Bethesda)">
        <title>Evaluating Illumina-, Nanopore-, and PacBio-based genome assembly strategies with the bald notothen, Trematomus borchgrevinki.</title>
        <authorList>
            <person name="Rayamajhi N."/>
            <person name="Cheng C.C."/>
            <person name="Catchen J.M."/>
        </authorList>
    </citation>
    <scope>NUCLEOTIDE SEQUENCE [LARGE SCALE GENOMIC DNA]</scope>
    <source>
        <strain evidence="1">AGRC-2024</strain>
    </source>
</reference>
<name>A0ABD2G9M4_PAGBO</name>
<dbReference type="Proteomes" id="UP001619887">
    <property type="component" value="Unassembled WGS sequence"/>
</dbReference>
<evidence type="ECO:0000313" key="2">
    <source>
        <dbReference type="EMBL" id="KAL3050825.1"/>
    </source>
</evidence>
<keyword evidence="3" id="KW-1185">Reference proteome</keyword>
<dbReference type="EMBL" id="JBIYXZ010002080">
    <property type="protein sequence ID" value="KAL3050824.1"/>
    <property type="molecule type" value="Genomic_DNA"/>
</dbReference>
<gene>
    <name evidence="1" type="ORF">OYC64_001148</name>
    <name evidence="2" type="ORF">OYC64_001149</name>
</gene>
<dbReference type="AlphaFoldDB" id="A0ABD2G9M4"/>
<reference evidence="1 3" key="2">
    <citation type="journal article" date="2024" name="G3 (Bethesda)">
        <title>The genome of the cryopelagic Antarctic bald notothen, Trematomus borchgrevinki.</title>
        <authorList>
            <person name="Rayamajhi N."/>
            <person name="Rivera-Colon A.G."/>
            <person name="Minhas B.F."/>
            <person name="Cheng C.C."/>
            <person name="Catchen J.M."/>
        </authorList>
    </citation>
    <scope>NUCLEOTIDE SEQUENCE [LARGE SCALE GENOMIC DNA]</scope>
    <source>
        <strain evidence="1">AGRC-2024</strain>
    </source>
</reference>
<proteinExistence type="predicted"/>
<evidence type="ECO:0000313" key="3">
    <source>
        <dbReference type="Proteomes" id="UP001619887"/>
    </source>
</evidence>
<evidence type="ECO:0000313" key="1">
    <source>
        <dbReference type="EMBL" id="KAL3050824.1"/>
    </source>
</evidence>
<protein>
    <submittedName>
        <fullName evidence="1">Uncharacterized protein</fullName>
    </submittedName>
</protein>
<comment type="caution">
    <text evidence="1">The sequence shown here is derived from an EMBL/GenBank/DDBJ whole genome shotgun (WGS) entry which is preliminary data.</text>
</comment>
<accession>A0ABD2G9M4</accession>
<organism evidence="1 3">
    <name type="scientific">Pagothenia borchgrevinki</name>
    <name type="common">Bald rockcod</name>
    <name type="synonym">Trematomus borchgrevinki</name>
    <dbReference type="NCBI Taxonomy" id="8213"/>
    <lineage>
        <taxon>Eukaryota</taxon>
        <taxon>Metazoa</taxon>
        <taxon>Chordata</taxon>
        <taxon>Craniata</taxon>
        <taxon>Vertebrata</taxon>
        <taxon>Euteleostomi</taxon>
        <taxon>Actinopterygii</taxon>
        <taxon>Neopterygii</taxon>
        <taxon>Teleostei</taxon>
        <taxon>Neoteleostei</taxon>
        <taxon>Acanthomorphata</taxon>
        <taxon>Eupercaria</taxon>
        <taxon>Perciformes</taxon>
        <taxon>Notothenioidei</taxon>
        <taxon>Nototheniidae</taxon>
        <taxon>Pagothenia</taxon>
    </lineage>
</organism>